<proteinExistence type="inferred from homology"/>
<keyword evidence="2 4" id="KW-0378">Hydrolase</keyword>
<evidence type="ECO:0000313" key="4">
    <source>
        <dbReference type="EMBL" id="CEO89538.1"/>
    </source>
</evidence>
<dbReference type="RefSeq" id="WP_084711108.1">
    <property type="nucleotide sequence ID" value="NZ_CDRZ01000249.1"/>
</dbReference>
<gene>
    <name evidence="4" type="ORF">SSCH_510017</name>
</gene>
<evidence type="ECO:0000259" key="3">
    <source>
        <dbReference type="Pfam" id="PF00857"/>
    </source>
</evidence>
<dbReference type="Pfam" id="PF00857">
    <property type="entry name" value="Isochorismatase"/>
    <property type="match status" value="1"/>
</dbReference>
<sequence length="181" mass="20154">MPKKALLIIDMLNDFVQEGGALYTGEAGHRVIPVISKVLKRARAEKWPVIYLCDQHTSADSEFEMFPTHCLKGTEGGEICSELAPQDGEYIIPKRRYSGFYGTDLDLTLRELEVDELILTGVCTNICVLYTAADARMRQYHVKILKDAVASFDDQAHQFALQEMEKTLGAELVPGTGEADL</sequence>
<keyword evidence="5" id="KW-1185">Reference proteome</keyword>
<evidence type="ECO:0000256" key="1">
    <source>
        <dbReference type="ARBA" id="ARBA00006336"/>
    </source>
</evidence>
<dbReference type="OrthoDB" id="9796485at2"/>
<evidence type="ECO:0000313" key="5">
    <source>
        <dbReference type="Proteomes" id="UP000046155"/>
    </source>
</evidence>
<dbReference type="InterPro" id="IPR000868">
    <property type="entry name" value="Isochorismatase-like_dom"/>
</dbReference>
<dbReference type="EMBL" id="CDRZ01000249">
    <property type="protein sequence ID" value="CEO89538.1"/>
    <property type="molecule type" value="Genomic_DNA"/>
</dbReference>
<dbReference type="InterPro" id="IPR050272">
    <property type="entry name" value="Isochorismatase-like_hydrls"/>
</dbReference>
<dbReference type="Gene3D" id="3.40.50.850">
    <property type="entry name" value="Isochorismatase-like"/>
    <property type="match status" value="1"/>
</dbReference>
<organism evidence="4 5">
    <name type="scientific">Syntrophaceticus schinkii</name>
    <dbReference type="NCBI Taxonomy" id="499207"/>
    <lineage>
        <taxon>Bacteria</taxon>
        <taxon>Bacillati</taxon>
        <taxon>Bacillota</taxon>
        <taxon>Clostridia</taxon>
        <taxon>Thermoanaerobacterales</taxon>
        <taxon>Thermoanaerobacterales Family III. Incertae Sedis</taxon>
        <taxon>Syntrophaceticus</taxon>
    </lineage>
</organism>
<accession>A0A0B7MMR8</accession>
<dbReference type="PANTHER" id="PTHR43540:SF6">
    <property type="entry name" value="ISOCHORISMATASE-LIKE DOMAIN-CONTAINING PROTEIN"/>
    <property type="match status" value="1"/>
</dbReference>
<dbReference type="GO" id="GO:0016787">
    <property type="term" value="F:hydrolase activity"/>
    <property type="evidence" value="ECO:0007669"/>
    <property type="project" value="UniProtKB-KW"/>
</dbReference>
<dbReference type="CDD" id="cd00431">
    <property type="entry name" value="cysteine_hydrolases"/>
    <property type="match status" value="1"/>
</dbReference>
<dbReference type="AlphaFoldDB" id="A0A0B7MMR8"/>
<dbReference type="SUPFAM" id="SSF52499">
    <property type="entry name" value="Isochorismatase-like hydrolases"/>
    <property type="match status" value="1"/>
</dbReference>
<dbReference type="InterPro" id="IPR036380">
    <property type="entry name" value="Isochorismatase-like_sf"/>
</dbReference>
<dbReference type="PANTHER" id="PTHR43540">
    <property type="entry name" value="PEROXYUREIDOACRYLATE/UREIDOACRYLATE AMIDOHYDROLASE-RELATED"/>
    <property type="match status" value="1"/>
</dbReference>
<feature type="domain" description="Isochorismatase-like" evidence="3">
    <location>
        <begin position="5"/>
        <end position="167"/>
    </location>
</feature>
<protein>
    <submittedName>
        <fullName evidence="4">Isochorismatase hydrolase</fullName>
    </submittedName>
</protein>
<comment type="similarity">
    <text evidence="1">Belongs to the isochorismatase family.</text>
</comment>
<dbReference type="Proteomes" id="UP000046155">
    <property type="component" value="Unassembled WGS sequence"/>
</dbReference>
<evidence type="ECO:0000256" key="2">
    <source>
        <dbReference type="ARBA" id="ARBA00022801"/>
    </source>
</evidence>
<name>A0A0B7MMR8_9FIRM</name>
<reference evidence="5" key="1">
    <citation type="submission" date="2015-01" db="EMBL/GenBank/DDBJ databases">
        <authorList>
            <person name="Manzoor Shahid"/>
            <person name="Zubair Saima"/>
        </authorList>
    </citation>
    <scope>NUCLEOTIDE SEQUENCE [LARGE SCALE GENOMIC DNA]</scope>
    <source>
        <strain evidence="5">Sp3</strain>
    </source>
</reference>